<dbReference type="EMBL" id="CAMAPF010000036">
    <property type="protein sequence ID" value="CAH9081746.1"/>
    <property type="molecule type" value="Genomic_DNA"/>
</dbReference>
<name>A0AAV0CSY2_9ASTE</name>
<sequence>MNSGNHSQYTYICVEELVRILQFLITCLFVFWVFLIINLMMATKWRNLVEEMKPVVMMVTVMVAYGGMSILYKVASNGGMSLRVLIAYRFIFAAAVITPLALYIESNDHSGIRGQSSRG</sequence>
<keyword evidence="1" id="KW-0812">Transmembrane</keyword>
<feature type="transmembrane region" description="Helical" evidence="1">
    <location>
        <begin position="20"/>
        <end position="43"/>
    </location>
</feature>
<proteinExistence type="predicted"/>
<evidence type="ECO:0008006" key="4">
    <source>
        <dbReference type="Google" id="ProtNLM"/>
    </source>
</evidence>
<feature type="transmembrane region" description="Helical" evidence="1">
    <location>
        <begin position="55"/>
        <end position="74"/>
    </location>
</feature>
<evidence type="ECO:0000313" key="2">
    <source>
        <dbReference type="EMBL" id="CAH9081746.1"/>
    </source>
</evidence>
<dbReference type="AlphaFoldDB" id="A0AAV0CSY2"/>
<organism evidence="2 3">
    <name type="scientific">Cuscuta epithymum</name>
    <dbReference type="NCBI Taxonomy" id="186058"/>
    <lineage>
        <taxon>Eukaryota</taxon>
        <taxon>Viridiplantae</taxon>
        <taxon>Streptophyta</taxon>
        <taxon>Embryophyta</taxon>
        <taxon>Tracheophyta</taxon>
        <taxon>Spermatophyta</taxon>
        <taxon>Magnoliopsida</taxon>
        <taxon>eudicotyledons</taxon>
        <taxon>Gunneridae</taxon>
        <taxon>Pentapetalae</taxon>
        <taxon>asterids</taxon>
        <taxon>lamiids</taxon>
        <taxon>Solanales</taxon>
        <taxon>Convolvulaceae</taxon>
        <taxon>Cuscuteae</taxon>
        <taxon>Cuscuta</taxon>
        <taxon>Cuscuta subgen. Cuscuta</taxon>
    </lineage>
</organism>
<keyword evidence="1" id="KW-1133">Transmembrane helix</keyword>
<reference evidence="2" key="1">
    <citation type="submission" date="2022-07" db="EMBL/GenBank/DDBJ databases">
        <authorList>
            <person name="Macas J."/>
            <person name="Novak P."/>
            <person name="Neumann P."/>
        </authorList>
    </citation>
    <scope>NUCLEOTIDE SEQUENCE</scope>
</reference>
<protein>
    <recommendedName>
        <fullName evidence="4">WAT1-related protein</fullName>
    </recommendedName>
</protein>
<accession>A0AAV0CSY2</accession>
<keyword evidence="1" id="KW-0472">Membrane</keyword>
<feature type="transmembrane region" description="Helical" evidence="1">
    <location>
        <begin position="86"/>
        <end position="104"/>
    </location>
</feature>
<evidence type="ECO:0000256" key="1">
    <source>
        <dbReference type="SAM" id="Phobius"/>
    </source>
</evidence>
<evidence type="ECO:0000313" key="3">
    <source>
        <dbReference type="Proteomes" id="UP001152523"/>
    </source>
</evidence>
<dbReference type="Proteomes" id="UP001152523">
    <property type="component" value="Unassembled WGS sequence"/>
</dbReference>
<keyword evidence="3" id="KW-1185">Reference proteome</keyword>
<comment type="caution">
    <text evidence="2">The sequence shown here is derived from an EMBL/GenBank/DDBJ whole genome shotgun (WGS) entry which is preliminary data.</text>
</comment>
<gene>
    <name evidence="2" type="ORF">CEPIT_LOCUS7860</name>
</gene>